<evidence type="ECO:0000256" key="5">
    <source>
        <dbReference type="ARBA" id="ARBA00022989"/>
    </source>
</evidence>
<name>A0A7J6DQR4_CANSA</name>
<dbReference type="FunFam" id="3.30.750.24:FF:000002">
    <property type="entry name" value="Sulfate transporter 31"/>
    <property type="match status" value="1"/>
</dbReference>
<comment type="caution">
    <text evidence="10">The sequence shown here is derived from an EMBL/GenBank/DDBJ whole genome shotgun (WGS) entry which is preliminary data.</text>
</comment>
<dbReference type="GO" id="GO:0016020">
    <property type="term" value="C:membrane"/>
    <property type="evidence" value="ECO:0007669"/>
    <property type="project" value="UniProtKB-SubCell"/>
</dbReference>
<feature type="transmembrane region" description="Helical" evidence="8">
    <location>
        <begin position="401"/>
        <end position="429"/>
    </location>
</feature>
<dbReference type="InterPro" id="IPR011547">
    <property type="entry name" value="SLC26A/SulP_dom"/>
</dbReference>
<feature type="transmembrane region" description="Helical" evidence="8">
    <location>
        <begin position="120"/>
        <end position="142"/>
    </location>
</feature>
<dbReference type="InterPro" id="IPR036513">
    <property type="entry name" value="STAS_dom_sf"/>
</dbReference>
<dbReference type="Proteomes" id="UP000583929">
    <property type="component" value="Unassembled WGS sequence"/>
</dbReference>
<dbReference type="Pfam" id="PF01740">
    <property type="entry name" value="STAS"/>
    <property type="match status" value="1"/>
</dbReference>
<evidence type="ECO:0000313" key="11">
    <source>
        <dbReference type="Proteomes" id="UP000583929"/>
    </source>
</evidence>
<evidence type="ECO:0000256" key="6">
    <source>
        <dbReference type="ARBA" id="ARBA00023136"/>
    </source>
</evidence>
<evidence type="ECO:0000256" key="1">
    <source>
        <dbReference type="ARBA" id="ARBA00004141"/>
    </source>
</evidence>
<dbReference type="CDD" id="cd07042">
    <property type="entry name" value="STAS_SulP_like_sulfate_transporter"/>
    <property type="match status" value="1"/>
</dbReference>
<keyword evidence="4 8" id="KW-0812">Transmembrane</keyword>
<proteinExistence type="inferred from homology"/>
<feature type="transmembrane region" description="Helical" evidence="8">
    <location>
        <begin position="372"/>
        <end position="394"/>
    </location>
</feature>
<dbReference type="Pfam" id="PF00916">
    <property type="entry name" value="Sulfate_transp"/>
    <property type="match status" value="1"/>
</dbReference>
<dbReference type="GO" id="GO:0055085">
    <property type="term" value="P:transmembrane transport"/>
    <property type="evidence" value="ECO:0007669"/>
    <property type="project" value="InterPro"/>
</dbReference>
<evidence type="ECO:0000256" key="2">
    <source>
        <dbReference type="ARBA" id="ARBA00008692"/>
    </source>
</evidence>
<feature type="domain" description="STAS" evidence="9">
    <location>
        <begin position="457"/>
        <end position="580"/>
    </location>
</feature>
<dbReference type="SUPFAM" id="SSF52091">
    <property type="entry name" value="SpoIIaa-like"/>
    <property type="match status" value="1"/>
</dbReference>
<keyword evidence="3" id="KW-0813">Transport</keyword>
<dbReference type="InterPro" id="IPR002645">
    <property type="entry name" value="STAS_dom"/>
</dbReference>
<feature type="transmembrane region" description="Helical" evidence="8">
    <location>
        <begin position="199"/>
        <end position="217"/>
    </location>
</feature>
<organism evidence="10 11">
    <name type="scientific">Cannabis sativa</name>
    <name type="common">Hemp</name>
    <name type="synonym">Marijuana</name>
    <dbReference type="NCBI Taxonomy" id="3483"/>
    <lineage>
        <taxon>Eukaryota</taxon>
        <taxon>Viridiplantae</taxon>
        <taxon>Streptophyta</taxon>
        <taxon>Embryophyta</taxon>
        <taxon>Tracheophyta</taxon>
        <taxon>Spermatophyta</taxon>
        <taxon>Magnoliopsida</taxon>
        <taxon>eudicotyledons</taxon>
        <taxon>Gunneridae</taxon>
        <taxon>Pentapetalae</taxon>
        <taxon>rosids</taxon>
        <taxon>fabids</taxon>
        <taxon>Rosales</taxon>
        <taxon>Cannabaceae</taxon>
        <taxon>Cannabis</taxon>
    </lineage>
</organism>
<dbReference type="AlphaFoldDB" id="A0A7J6DQR4"/>
<comment type="subcellular location">
    <subcellularLocation>
        <location evidence="1">Membrane</location>
        <topology evidence="1">Multi-pass membrane protein</topology>
    </subcellularLocation>
</comment>
<feature type="transmembrane region" description="Helical" evidence="8">
    <location>
        <begin position="229"/>
        <end position="251"/>
    </location>
</feature>
<keyword evidence="11" id="KW-1185">Reference proteome</keyword>
<keyword evidence="6 8" id="KW-0472">Membrane</keyword>
<dbReference type="Gene3D" id="3.30.750.24">
    <property type="entry name" value="STAS domain"/>
    <property type="match status" value="1"/>
</dbReference>
<dbReference type="InterPro" id="IPR001902">
    <property type="entry name" value="SLC26A/SulP_fam"/>
</dbReference>
<evidence type="ECO:0000256" key="3">
    <source>
        <dbReference type="ARBA" id="ARBA00022448"/>
    </source>
</evidence>
<evidence type="ECO:0000256" key="8">
    <source>
        <dbReference type="SAM" id="Phobius"/>
    </source>
</evidence>
<evidence type="ECO:0000256" key="7">
    <source>
        <dbReference type="SAM" id="MobiDB-lite"/>
    </source>
</evidence>
<feature type="transmembrane region" description="Helical" evidence="8">
    <location>
        <begin position="319"/>
        <end position="337"/>
    </location>
</feature>
<reference evidence="10 11" key="1">
    <citation type="journal article" date="2020" name="bioRxiv">
        <title>Sequence and annotation of 42 cannabis genomes reveals extensive copy number variation in cannabinoid synthesis and pathogen resistance genes.</title>
        <authorList>
            <person name="Mckernan K.J."/>
            <person name="Helbert Y."/>
            <person name="Kane L.T."/>
            <person name="Ebling H."/>
            <person name="Zhang L."/>
            <person name="Liu B."/>
            <person name="Eaton Z."/>
            <person name="Mclaughlin S."/>
            <person name="Kingan S."/>
            <person name="Baybayan P."/>
            <person name="Concepcion G."/>
            <person name="Jordan M."/>
            <person name="Riva A."/>
            <person name="Barbazuk W."/>
            <person name="Harkins T."/>
        </authorList>
    </citation>
    <scope>NUCLEOTIDE SEQUENCE [LARGE SCALE GENOMIC DNA]</scope>
    <source>
        <strain evidence="11">cv. Jamaican Lion 4</strain>
        <tissue evidence="10">Leaf</tissue>
    </source>
</reference>
<accession>A0A7J6DQR4</accession>
<evidence type="ECO:0000313" key="10">
    <source>
        <dbReference type="EMBL" id="KAF4348444.1"/>
    </source>
</evidence>
<feature type="transmembrane region" description="Helical" evidence="8">
    <location>
        <begin position="154"/>
        <end position="178"/>
    </location>
</feature>
<evidence type="ECO:0000259" key="9">
    <source>
        <dbReference type="PROSITE" id="PS50801"/>
    </source>
</evidence>
<protein>
    <recommendedName>
        <fullName evidence="9">STAS domain-containing protein</fullName>
    </recommendedName>
</protein>
<feature type="transmembrane region" description="Helical" evidence="8">
    <location>
        <begin position="284"/>
        <end position="307"/>
    </location>
</feature>
<dbReference type="EMBL" id="JAATIQ010000686">
    <property type="protein sequence ID" value="KAF4348444.1"/>
    <property type="molecule type" value="Genomic_DNA"/>
</dbReference>
<dbReference type="PANTHER" id="PTHR11814">
    <property type="entry name" value="SULFATE TRANSPORTER"/>
    <property type="match status" value="1"/>
</dbReference>
<keyword evidence="5 8" id="KW-1133">Transmembrane helix</keyword>
<dbReference type="NCBIfam" id="TIGR00815">
    <property type="entry name" value="sulP"/>
    <property type="match status" value="1"/>
</dbReference>
<comment type="similarity">
    <text evidence="2">Belongs to the SLC26A/SulP transporter (TC 2.A.53) family.</text>
</comment>
<evidence type="ECO:0000256" key="4">
    <source>
        <dbReference type="ARBA" id="ARBA00022692"/>
    </source>
</evidence>
<feature type="transmembrane region" description="Helical" evidence="8">
    <location>
        <begin position="349"/>
        <end position="366"/>
    </location>
</feature>
<gene>
    <name evidence="10" type="ORF">G4B88_026971</name>
</gene>
<dbReference type="PROSITE" id="PS50801">
    <property type="entry name" value="STAS"/>
    <property type="match status" value="1"/>
</dbReference>
<feature type="region of interest" description="Disordered" evidence="7">
    <location>
        <begin position="1"/>
        <end position="35"/>
    </location>
</feature>
<feature type="compositionally biased region" description="Basic and acidic residues" evidence="7">
    <location>
        <begin position="8"/>
        <end position="19"/>
    </location>
</feature>
<sequence>MKIPVGTNDHDHDDRDYKKKGVLLDNNSDEDDDDRNRMMMRINDMEGGQQVVLERMIHPFGRNCTELFGASSISYNDSSFVPPVIYSILGSSRHLAVGPTSTATLVMGTMISQMVSEPHLHLRLAFTATFFAGLFQASFGLFRLGFILDFLSKATLIGFMAGVAILVSLQQLQGLLGLTRSTNEMQLLPVISTLFKYRNEWSGQIIIMGFCFLTFLLGAKRISSKWPKFFWVSAAAPLASVVFSTLVAFILQTKFKHIGKLPNGINPPSANLLYFKIDPYMGRAIEIGILAGILSLAEGIAVGRTFASLQNYQIDGNREMLALGLMNIAGACCSCFVTTGGRTQLSNTMTGIVVLVTMLFLMQLFIHTPDVTLAAIIITAVVGLIDVKAMVNLWRLDKLDFLACSCSFFGVLFVSVQTGLLVAIGASVFKVILHLARPNTIVLGNIPGTQIYNSLYRYTDTKRVPSFLILGIESPIYFLNSTYLQERILRWIRDEEERILRDNELPLKCLIIDMTAVTDIDTNGLELVSELKMTLAKKSLQMVFVNPAASVMEKLHCSKIMDSFGSKGLYLTVEEAVSDISSSWEALP</sequence>